<dbReference type="PROSITE" id="PS50088">
    <property type="entry name" value="ANK_REPEAT"/>
    <property type="match status" value="2"/>
</dbReference>
<evidence type="ECO:0000256" key="1">
    <source>
        <dbReference type="ARBA" id="ARBA00022737"/>
    </source>
</evidence>
<dbReference type="Proteomes" id="UP000275846">
    <property type="component" value="Unassembled WGS sequence"/>
</dbReference>
<evidence type="ECO:0000256" key="3">
    <source>
        <dbReference type="PROSITE-ProRule" id="PRU00023"/>
    </source>
</evidence>
<evidence type="ECO:0000313" key="6">
    <source>
        <dbReference type="WBParaSite" id="SSLN_0000218201-mRNA-1"/>
    </source>
</evidence>
<feature type="repeat" description="ANK" evidence="3">
    <location>
        <begin position="43"/>
        <end position="75"/>
    </location>
</feature>
<dbReference type="Pfam" id="PF12796">
    <property type="entry name" value="Ank_2"/>
    <property type="match status" value="1"/>
</dbReference>
<sequence length="398" mass="42554">MDLIVKAFFDAVYTGSNGLSDFLQTPDIAKFLLVDARRPNCPQGDTILHIAARSGNLSVLTLAVEAGADIEAMNASGKRPLHEAAQCGHPECAQFLIENGANVNALKRGDWTPLMLSVASCVYGSTPLPKLASRGGVEPIIYELTAFCAALISGTTKNGRTPLHCLALSRSVQPTASVRIACSFLLQDVQLLYCEDACGCLPIMDALRQGNLPLARFLLDESMSSPEILLRRDKLGYQAIHIAAEAGQIGSIQFVLDAAGEETAVSVTIAESGSSLSPLHLACREGHPKVVSLLADTICHLSVSHPYHHFLLPLDVHGRSPLYYAASGAAGVGFVGLNHRLTCFKDLVGAVFSLLTRTPEPIRTSLKRRLQSSLTEAESLGVLEFTNLVEVIRSETLG</sequence>
<evidence type="ECO:0000313" key="5">
    <source>
        <dbReference type="Proteomes" id="UP000275846"/>
    </source>
</evidence>
<dbReference type="PANTHER" id="PTHR24198:SF185">
    <property type="entry name" value="ANKYRIN-3"/>
    <property type="match status" value="1"/>
</dbReference>
<dbReference type="Pfam" id="PF00023">
    <property type="entry name" value="Ank"/>
    <property type="match status" value="1"/>
</dbReference>
<feature type="repeat" description="ANK" evidence="3">
    <location>
        <begin position="76"/>
        <end position="108"/>
    </location>
</feature>
<reference evidence="4 5" key="2">
    <citation type="submission" date="2018-11" db="EMBL/GenBank/DDBJ databases">
        <authorList>
            <consortium name="Pathogen Informatics"/>
        </authorList>
    </citation>
    <scope>NUCLEOTIDE SEQUENCE [LARGE SCALE GENOMIC DNA]</scope>
    <source>
        <strain evidence="4 5">NST_G2</strain>
    </source>
</reference>
<dbReference type="EMBL" id="UYSU01032172">
    <property type="protein sequence ID" value="VDL88497.1"/>
    <property type="molecule type" value="Genomic_DNA"/>
</dbReference>
<dbReference type="InterPro" id="IPR002110">
    <property type="entry name" value="Ankyrin_rpt"/>
</dbReference>
<proteinExistence type="predicted"/>
<dbReference type="OrthoDB" id="4772757at2759"/>
<keyword evidence="5" id="KW-1185">Reference proteome</keyword>
<dbReference type="PROSITE" id="PS50297">
    <property type="entry name" value="ANK_REP_REGION"/>
    <property type="match status" value="2"/>
</dbReference>
<keyword evidence="1" id="KW-0677">Repeat</keyword>
<organism evidence="6">
    <name type="scientific">Schistocephalus solidus</name>
    <name type="common">Tapeworm</name>
    <dbReference type="NCBI Taxonomy" id="70667"/>
    <lineage>
        <taxon>Eukaryota</taxon>
        <taxon>Metazoa</taxon>
        <taxon>Spiralia</taxon>
        <taxon>Lophotrochozoa</taxon>
        <taxon>Platyhelminthes</taxon>
        <taxon>Cestoda</taxon>
        <taxon>Eucestoda</taxon>
        <taxon>Diphyllobothriidea</taxon>
        <taxon>Diphyllobothriidae</taxon>
        <taxon>Schistocephalus</taxon>
    </lineage>
</organism>
<dbReference type="STRING" id="70667.A0A183SD14"/>
<dbReference type="GO" id="GO:0005737">
    <property type="term" value="C:cytoplasm"/>
    <property type="evidence" value="ECO:0007669"/>
    <property type="project" value="TreeGrafter"/>
</dbReference>
<keyword evidence="2 3" id="KW-0040">ANK repeat</keyword>
<dbReference type="SUPFAM" id="SSF48403">
    <property type="entry name" value="Ankyrin repeat"/>
    <property type="match status" value="1"/>
</dbReference>
<accession>A0A183SD14</accession>
<evidence type="ECO:0000313" key="4">
    <source>
        <dbReference type="EMBL" id="VDL88497.1"/>
    </source>
</evidence>
<reference evidence="6" key="1">
    <citation type="submission" date="2016-06" db="UniProtKB">
        <authorList>
            <consortium name="WormBaseParasite"/>
        </authorList>
    </citation>
    <scope>IDENTIFICATION</scope>
</reference>
<dbReference type="InterPro" id="IPR036770">
    <property type="entry name" value="Ankyrin_rpt-contain_sf"/>
</dbReference>
<evidence type="ECO:0000256" key="2">
    <source>
        <dbReference type="ARBA" id="ARBA00023043"/>
    </source>
</evidence>
<dbReference type="PRINTS" id="PR01415">
    <property type="entry name" value="ANKYRIN"/>
</dbReference>
<dbReference type="Gene3D" id="1.25.40.20">
    <property type="entry name" value="Ankyrin repeat-containing domain"/>
    <property type="match status" value="3"/>
</dbReference>
<protein>
    <submittedName>
        <fullName evidence="6">ANK_REP_REGION domain-containing protein</fullName>
    </submittedName>
</protein>
<dbReference type="WBParaSite" id="SSLN_0000218201-mRNA-1">
    <property type="protein sequence ID" value="SSLN_0000218201-mRNA-1"/>
    <property type="gene ID" value="SSLN_0000218201"/>
</dbReference>
<dbReference type="SMART" id="SM00248">
    <property type="entry name" value="ANK"/>
    <property type="match status" value="7"/>
</dbReference>
<dbReference type="PANTHER" id="PTHR24198">
    <property type="entry name" value="ANKYRIN REPEAT AND PROTEIN KINASE DOMAIN-CONTAINING PROTEIN"/>
    <property type="match status" value="1"/>
</dbReference>
<gene>
    <name evidence="4" type="ORF">SSLN_LOCUS2112</name>
</gene>
<name>A0A183SD14_SCHSO</name>
<dbReference type="AlphaFoldDB" id="A0A183SD14"/>